<organism evidence="1 2">
    <name type="scientific">Aphis craccivora</name>
    <name type="common">Cowpea aphid</name>
    <dbReference type="NCBI Taxonomy" id="307492"/>
    <lineage>
        <taxon>Eukaryota</taxon>
        <taxon>Metazoa</taxon>
        <taxon>Ecdysozoa</taxon>
        <taxon>Arthropoda</taxon>
        <taxon>Hexapoda</taxon>
        <taxon>Insecta</taxon>
        <taxon>Pterygota</taxon>
        <taxon>Neoptera</taxon>
        <taxon>Paraneoptera</taxon>
        <taxon>Hemiptera</taxon>
        <taxon>Sternorrhyncha</taxon>
        <taxon>Aphidomorpha</taxon>
        <taxon>Aphidoidea</taxon>
        <taxon>Aphididae</taxon>
        <taxon>Aphidini</taxon>
        <taxon>Aphis</taxon>
        <taxon>Aphis</taxon>
    </lineage>
</organism>
<dbReference type="AlphaFoldDB" id="A0A6G0YN28"/>
<comment type="caution">
    <text evidence="1">The sequence shown here is derived from an EMBL/GenBank/DDBJ whole genome shotgun (WGS) entry which is preliminary data.</text>
</comment>
<gene>
    <name evidence="1" type="ORF">FWK35_00015721</name>
</gene>
<proteinExistence type="predicted"/>
<evidence type="ECO:0000313" key="1">
    <source>
        <dbReference type="EMBL" id="KAF0758810.1"/>
    </source>
</evidence>
<reference evidence="1 2" key="1">
    <citation type="submission" date="2019-08" db="EMBL/GenBank/DDBJ databases">
        <title>Whole genome of Aphis craccivora.</title>
        <authorList>
            <person name="Voronova N.V."/>
            <person name="Shulinski R.S."/>
            <person name="Bandarenka Y.V."/>
            <person name="Zhorov D.G."/>
            <person name="Warner D."/>
        </authorList>
    </citation>
    <scope>NUCLEOTIDE SEQUENCE [LARGE SCALE GENOMIC DNA]</scope>
    <source>
        <strain evidence="1">180601</strain>
        <tissue evidence="1">Whole Body</tissue>
    </source>
</reference>
<evidence type="ECO:0000313" key="2">
    <source>
        <dbReference type="Proteomes" id="UP000478052"/>
    </source>
</evidence>
<dbReference type="Proteomes" id="UP000478052">
    <property type="component" value="Unassembled WGS sequence"/>
</dbReference>
<keyword evidence="2" id="KW-1185">Reference proteome</keyword>
<protein>
    <submittedName>
        <fullName evidence="1">Uncharacterized protein</fullName>
    </submittedName>
</protein>
<name>A0A6G0YN28_APHCR</name>
<sequence>MYYICGYVEKKIITRYNRILNIIIAVLTNIVSFKNNGSLISASPNVFKITSETKNYLLLLTDNLKKLNTQNLDLKIIYFCNKKFFLEKNIFRFIIPHKMLLISLLFKKYPSIRLHSYGKMYSTKILSPLSNRHKLTKHILFMNQ</sequence>
<dbReference type="EMBL" id="VUJU01003193">
    <property type="protein sequence ID" value="KAF0758810.1"/>
    <property type="molecule type" value="Genomic_DNA"/>
</dbReference>
<accession>A0A6G0YN28</accession>